<dbReference type="CDD" id="cd06558">
    <property type="entry name" value="crotonase-like"/>
    <property type="match status" value="1"/>
</dbReference>
<protein>
    <submittedName>
        <fullName evidence="3">Enoyl-CoA hydratase/isomerase family protein</fullName>
    </submittedName>
</protein>
<evidence type="ECO:0000313" key="3">
    <source>
        <dbReference type="EMBL" id="KCV30736.1"/>
    </source>
</evidence>
<dbReference type="InterPro" id="IPR018376">
    <property type="entry name" value="Enoyl-CoA_hyd/isom_CS"/>
</dbReference>
<keyword evidence="4" id="KW-1185">Reference proteome</keyword>
<organism evidence="3 4">
    <name type="scientific">Bordetella bronchiseptica 00-P-2796</name>
    <dbReference type="NCBI Taxonomy" id="1331199"/>
    <lineage>
        <taxon>Bacteria</taxon>
        <taxon>Pseudomonadati</taxon>
        <taxon>Pseudomonadota</taxon>
        <taxon>Betaproteobacteria</taxon>
        <taxon>Burkholderiales</taxon>
        <taxon>Alcaligenaceae</taxon>
        <taxon>Bordetella</taxon>
    </lineage>
</organism>
<reference evidence="3 4" key="1">
    <citation type="submission" date="2014-03" db="EMBL/GenBank/DDBJ databases">
        <title>Genome sequence of Bordetella bronchiseptica.</title>
        <authorList>
            <person name="Harvill E."/>
            <person name="Goodfield L.L."/>
            <person name="Ivanov Y.V."/>
            <person name="Meyer J.A."/>
            <person name="Muse S.J."/>
            <person name="Jacobs N."/>
            <person name="Bendor L."/>
            <person name="Smallridge W.E."/>
            <person name="Brinkac L.M."/>
            <person name="Sanka R."/>
            <person name="Kim M."/>
            <person name="Losada L."/>
        </authorList>
    </citation>
    <scope>NUCLEOTIDE SEQUENCE [LARGE SCALE GENOMIC DNA]</scope>
    <source>
        <strain evidence="3 4">00-P-2796</strain>
    </source>
</reference>
<evidence type="ECO:0000256" key="2">
    <source>
        <dbReference type="RuleBase" id="RU003707"/>
    </source>
</evidence>
<evidence type="ECO:0000313" key="4">
    <source>
        <dbReference type="Proteomes" id="UP000025756"/>
    </source>
</evidence>
<comment type="similarity">
    <text evidence="1 2">Belongs to the enoyl-CoA hydratase/isomerase family.</text>
</comment>
<dbReference type="InterPro" id="IPR014748">
    <property type="entry name" value="Enoyl-CoA_hydra_C"/>
</dbReference>
<proteinExistence type="inferred from homology"/>
<dbReference type="PANTHER" id="PTHR43459">
    <property type="entry name" value="ENOYL-COA HYDRATASE"/>
    <property type="match status" value="1"/>
</dbReference>
<dbReference type="Proteomes" id="UP000025756">
    <property type="component" value="Unassembled WGS sequence"/>
</dbReference>
<accession>A0ABR4R834</accession>
<sequence>MNVHLAYVTPFCQSTGYFPRTTIKADMNYDDFKHIDFDRRPDGVLLATLNRPEVMNATNARLHWELSKLWNVINDDASVKVVVVTGAGDRAFSAGGDLEWIEGMIGDPEVVTAVMKEVADIVYNMLACEKPIISAINGTAVGAGLAVALLADVSVIAEDATFTDGHARIGVAAGDHAAIVWPLLCGMAKAKYYLMTADFINGREAERLGLVTFAVARDELMERAMAIAAKLARGSQTAIRGTKKALNNWMHMAGPIFDASLGIEMLGFLGADAREGLDAVRNKRAPDFPSARLP</sequence>
<dbReference type="NCBIfam" id="NF005595">
    <property type="entry name" value="PRK07327.1"/>
    <property type="match status" value="1"/>
</dbReference>
<dbReference type="Gene3D" id="3.90.226.10">
    <property type="entry name" value="2-enoyl-CoA Hydratase, Chain A, domain 1"/>
    <property type="match status" value="1"/>
</dbReference>
<comment type="caution">
    <text evidence="3">The sequence shown here is derived from an EMBL/GenBank/DDBJ whole genome shotgun (WGS) entry which is preliminary data.</text>
</comment>
<dbReference type="PANTHER" id="PTHR43459:SF3">
    <property type="entry name" value="ENOYL-COA HYDRATASE ECHA15 (ENOYL HYDRASE) (UNSATURATED ACYL-COA HYDRATASE) (CROTONASE)-RELATED"/>
    <property type="match status" value="1"/>
</dbReference>
<dbReference type="SUPFAM" id="SSF52096">
    <property type="entry name" value="ClpP/crotonase"/>
    <property type="match status" value="1"/>
</dbReference>
<dbReference type="Gene3D" id="1.10.12.10">
    <property type="entry name" value="Lyase 2-enoyl-coa Hydratase, Chain A, domain 2"/>
    <property type="match status" value="1"/>
</dbReference>
<dbReference type="PROSITE" id="PS00166">
    <property type="entry name" value="ENOYL_COA_HYDRATASE"/>
    <property type="match status" value="1"/>
</dbReference>
<dbReference type="InterPro" id="IPR001753">
    <property type="entry name" value="Enoyl-CoA_hydra/iso"/>
</dbReference>
<dbReference type="EMBL" id="JGWH01000175">
    <property type="protein sequence ID" value="KCV30736.1"/>
    <property type="molecule type" value="Genomic_DNA"/>
</dbReference>
<gene>
    <name evidence="3" type="ORF">L490_0326</name>
</gene>
<dbReference type="InterPro" id="IPR029045">
    <property type="entry name" value="ClpP/crotonase-like_dom_sf"/>
</dbReference>
<dbReference type="Pfam" id="PF00378">
    <property type="entry name" value="ECH_1"/>
    <property type="match status" value="1"/>
</dbReference>
<evidence type="ECO:0000256" key="1">
    <source>
        <dbReference type="ARBA" id="ARBA00005254"/>
    </source>
</evidence>
<name>A0ABR4R834_BORBO</name>